<name>A0ABT5TDK0_9RHOB</name>
<gene>
    <name evidence="1" type="ORF">PUT78_19095</name>
</gene>
<protein>
    <recommendedName>
        <fullName evidence="3">Terminase small subunit</fullName>
    </recommendedName>
</protein>
<organism evidence="1 2">
    <name type="scientific">Roseinatronobacter alkalisoli</name>
    <dbReference type="NCBI Taxonomy" id="3028235"/>
    <lineage>
        <taxon>Bacteria</taxon>
        <taxon>Pseudomonadati</taxon>
        <taxon>Pseudomonadota</taxon>
        <taxon>Alphaproteobacteria</taxon>
        <taxon>Rhodobacterales</taxon>
        <taxon>Paracoccaceae</taxon>
        <taxon>Roseinatronobacter</taxon>
    </lineage>
</organism>
<evidence type="ECO:0000313" key="1">
    <source>
        <dbReference type="EMBL" id="MDD7973195.1"/>
    </source>
</evidence>
<proteinExistence type="predicted"/>
<evidence type="ECO:0000313" key="2">
    <source>
        <dbReference type="Proteomes" id="UP001431784"/>
    </source>
</evidence>
<keyword evidence="2" id="KW-1185">Reference proteome</keyword>
<comment type="caution">
    <text evidence="1">The sequence shown here is derived from an EMBL/GenBank/DDBJ whole genome shotgun (WGS) entry which is preliminary data.</text>
</comment>
<sequence>MPEDAGTRTTTEIQTSAAARLLMISAERVRQLIKDGYIPRGSQRGHVHLVGAVQGYLKFRDDADRRANKSAADSRVRDARAKEIELRNSVRLRELIPVDEATEIIDEYFAAVVSELDGMAARITRDMPMRRKIEAEIRAARSRMGDRMMEAAKTVASGRMDENNQSGH</sequence>
<dbReference type="RefSeq" id="WP_274353866.1">
    <property type="nucleotide sequence ID" value="NZ_JAQZSM010000027.1"/>
</dbReference>
<accession>A0ABT5TDK0</accession>
<dbReference type="Proteomes" id="UP001431784">
    <property type="component" value="Unassembled WGS sequence"/>
</dbReference>
<reference evidence="1" key="1">
    <citation type="submission" date="2023-02" db="EMBL/GenBank/DDBJ databases">
        <title>Description of Roseinatronobacter alkalisoli sp. nov., an alkaliphilic bacerium isolated from soda soil.</title>
        <authorList>
            <person name="Wei W."/>
        </authorList>
    </citation>
    <scope>NUCLEOTIDE SEQUENCE</scope>
    <source>
        <strain evidence="1">HJB301</strain>
    </source>
</reference>
<evidence type="ECO:0008006" key="3">
    <source>
        <dbReference type="Google" id="ProtNLM"/>
    </source>
</evidence>
<dbReference type="EMBL" id="JAQZSM010000027">
    <property type="protein sequence ID" value="MDD7973195.1"/>
    <property type="molecule type" value="Genomic_DNA"/>
</dbReference>